<feature type="compositionally biased region" description="Basic residues" evidence="1">
    <location>
        <begin position="61"/>
        <end position="71"/>
    </location>
</feature>
<keyword evidence="2" id="KW-0812">Transmembrane</keyword>
<feature type="transmembrane region" description="Helical" evidence="2">
    <location>
        <begin position="22"/>
        <end position="40"/>
    </location>
</feature>
<evidence type="ECO:0000256" key="1">
    <source>
        <dbReference type="SAM" id="MobiDB-lite"/>
    </source>
</evidence>
<feature type="region of interest" description="Disordered" evidence="1">
    <location>
        <begin position="49"/>
        <end position="71"/>
    </location>
</feature>
<evidence type="ECO:0000313" key="4">
    <source>
        <dbReference type="Proteomes" id="UP000035929"/>
    </source>
</evidence>
<name>A0A0J6S1Y8_9HYPH</name>
<dbReference type="EMBL" id="LABX01000296">
    <property type="protein sequence ID" value="KMO27518.1"/>
    <property type="molecule type" value="Genomic_DNA"/>
</dbReference>
<feature type="non-terminal residue" evidence="3">
    <location>
        <position position="71"/>
    </location>
</feature>
<proteinExistence type="predicted"/>
<evidence type="ECO:0000256" key="2">
    <source>
        <dbReference type="SAM" id="Phobius"/>
    </source>
</evidence>
<comment type="caution">
    <text evidence="3">The sequence shown here is derived from an EMBL/GenBank/DDBJ whole genome shotgun (WGS) entry which is preliminary data.</text>
</comment>
<keyword evidence="2" id="KW-1133">Transmembrane helix</keyword>
<keyword evidence="2" id="KW-0472">Membrane</keyword>
<dbReference type="Proteomes" id="UP000035929">
    <property type="component" value="Unassembled WGS sequence"/>
</dbReference>
<reference evidence="3 4" key="1">
    <citation type="submission" date="2015-03" db="EMBL/GenBank/DDBJ databases">
        <title>Genome sequencing of Methylobacterium aquaticum DSM16371 type strain.</title>
        <authorList>
            <person name="Chaudhry V."/>
            <person name="Patil P.B."/>
        </authorList>
    </citation>
    <scope>NUCLEOTIDE SEQUENCE [LARGE SCALE GENOMIC DNA]</scope>
    <source>
        <strain evidence="3 4">DSM 16371</strain>
    </source>
</reference>
<sequence length="71" mass="7919">MNELSPIRTDDAVEAPRRRGRGLGWLVVLLALAGGGYWAYRTHFPDGFKRPETQQAGAGLLRRRASRRGRG</sequence>
<gene>
    <name evidence="3" type="ORF">VP06_30405</name>
</gene>
<organism evidence="3 4">
    <name type="scientific">Methylobacterium aquaticum</name>
    <dbReference type="NCBI Taxonomy" id="270351"/>
    <lineage>
        <taxon>Bacteria</taxon>
        <taxon>Pseudomonadati</taxon>
        <taxon>Pseudomonadota</taxon>
        <taxon>Alphaproteobacteria</taxon>
        <taxon>Hyphomicrobiales</taxon>
        <taxon>Methylobacteriaceae</taxon>
        <taxon>Methylobacterium</taxon>
    </lineage>
</organism>
<accession>A0A0J6S1Y8</accession>
<dbReference type="AlphaFoldDB" id="A0A0J6S1Y8"/>
<protein>
    <submittedName>
        <fullName evidence="3">Uncharacterized protein</fullName>
    </submittedName>
</protein>
<evidence type="ECO:0000313" key="3">
    <source>
        <dbReference type="EMBL" id="KMO27518.1"/>
    </source>
</evidence>